<evidence type="ECO:0000256" key="3">
    <source>
        <dbReference type="ARBA" id="ARBA00010663"/>
    </source>
</evidence>
<dbReference type="PROSITE" id="PS00238">
    <property type="entry name" value="OPSIN"/>
    <property type="match status" value="1"/>
</dbReference>
<keyword evidence="21" id="KW-1185">Reference proteome</keyword>
<evidence type="ECO:0000256" key="10">
    <source>
        <dbReference type="ARBA" id="ARBA00023040"/>
    </source>
</evidence>
<dbReference type="Proteomes" id="UP000075883">
    <property type="component" value="Unassembled WGS sequence"/>
</dbReference>
<sequence>MLLPMARTAGDMPKLLGWNLPAEEQYLVHDHWKGFPAPPYYMHLMLAMIYFVLMNTSIIGNGIVLWIFGTSKSLRNGSNMFIINLAIFDLLMMCEMPMFLVNSFSERLVGYGLGCSIYAALGSMSGIGGAISNAVIAFDRYRTISNPLDGRLSRVQAGLLICLTWLWTMPFTLLPLFEIWGRYIPEGYLTTCSFDYLTDDQDTRVFVGCIFTWAYVIPMLFICYFYARLFGHVRQHELMLKNQARKMNVESLTANRNEKAQAVEMRIAKAAFTIFFLFVCSWTPYAIVTMIGAFGDRTLLTPFVTMLPAVACKIVSCLDPWVYAISHPKYRQELERRLPWMGIKEADDNVSTTESKATVVVDQAAVLRTGERLEWDSNLGPARSKASITELLHIIMVS</sequence>
<dbReference type="InterPro" id="IPR027430">
    <property type="entry name" value="Retinal_BS"/>
</dbReference>
<keyword evidence="14" id="KW-0325">Glycoprotein</keyword>
<dbReference type="GO" id="GO:0007601">
    <property type="term" value="P:visual perception"/>
    <property type="evidence" value="ECO:0007669"/>
    <property type="project" value="UniProtKB-KW"/>
</dbReference>
<comment type="function">
    <text evidence="1">Visual pigments are the light-absorbing molecules that mediate vision. They consist of an apoprotein, opsin, covalently linked to cis-retinal.</text>
</comment>
<keyword evidence="13 17" id="KW-0675">Receptor</keyword>
<protein>
    <recommendedName>
        <fullName evidence="19">G-protein coupled receptors family 1 profile domain-containing protein</fullName>
    </recommendedName>
</protein>
<evidence type="ECO:0000256" key="14">
    <source>
        <dbReference type="ARBA" id="ARBA00023180"/>
    </source>
</evidence>
<dbReference type="SUPFAM" id="SSF81321">
    <property type="entry name" value="Family A G protein-coupled receptor-like"/>
    <property type="match status" value="1"/>
</dbReference>
<dbReference type="FunFam" id="1.20.1070.10:FF:000044">
    <property type="entry name" value="Opsin, ultraviolet-sensitive"/>
    <property type="match status" value="1"/>
</dbReference>
<keyword evidence="15 17" id="KW-0807">Transducer</keyword>
<evidence type="ECO:0000256" key="15">
    <source>
        <dbReference type="ARBA" id="ARBA00023224"/>
    </source>
</evidence>
<dbReference type="PRINTS" id="PR00237">
    <property type="entry name" value="GPCRRHODOPSN"/>
</dbReference>
<feature type="transmembrane region" description="Helical" evidence="18">
    <location>
        <begin position="205"/>
        <end position="227"/>
    </location>
</feature>
<name>A0A182ML43_9DIPT</name>
<evidence type="ECO:0000313" key="21">
    <source>
        <dbReference type="Proteomes" id="UP000075883"/>
    </source>
</evidence>
<dbReference type="AlphaFoldDB" id="A0A182ML43"/>
<evidence type="ECO:0000256" key="18">
    <source>
        <dbReference type="SAM" id="Phobius"/>
    </source>
</evidence>
<dbReference type="Gene3D" id="1.20.1070.10">
    <property type="entry name" value="Rhodopsin 7-helix transmembrane proteins"/>
    <property type="match status" value="1"/>
</dbReference>
<evidence type="ECO:0000313" key="20">
    <source>
        <dbReference type="EnsemblMetazoa" id="ACUA020901-PA"/>
    </source>
</evidence>
<organism evidence="20 21">
    <name type="scientific">Anopheles culicifacies</name>
    <dbReference type="NCBI Taxonomy" id="139723"/>
    <lineage>
        <taxon>Eukaryota</taxon>
        <taxon>Metazoa</taxon>
        <taxon>Ecdysozoa</taxon>
        <taxon>Arthropoda</taxon>
        <taxon>Hexapoda</taxon>
        <taxon>Insecta</taxon>
        <taxon>Pterygota</taxon>
        <taxon>Neoptera</taxon>
        <taxon>Endopterygota</taxon>
        <taxon>Diptera</taxon>
        <taxon>Nematocera</taxon>
        <taxon>Culicoidea</taxon>
        <taxon>Culicidae</taxon>
        <taxon>Anophelinae</taxon>
        <taxon>Anopheles</taxon>
        <taxon>culicifacies species complex</taxon>
    </lineage>
</organism>
<keyword evidence="12" id="KW-1015">Disulfide bond</keyword>
<accession>A0A182ML43</accession>
<evidence type="ECO:0000256" key="2">
    <source>
        <dbReference type="ARBA" id="ARBA00004141"/>
    </source>
</evidence>
<keyword evidence="9" id="KW-0157">Chromophore</keyword>
<reference evidence="20" key="2">
    <citation type="submission" date="2020-05" db="UniProtKB">
        <authorList>
            <consortium name="EnsemblMetazoa"/>
        </authorList>
    </citation>
    <scope>IDENTIFICATION</scope>
    <source>
        <strain evidence="20">A-37</strain>
    </source>
</reference>
<dbReference type="EnsemblMetazoa" id="ACUA020901-RA">
    <property type="protein sequence ID" value="ACUA020901-PA"/>
    <property type="gene ID" value="ACUA020901"/>
</dbReference>
<dbReference type="InterPro" id="IPR017452">
    <property type="entry name" value="GPCR_Rhodpsn_7TM"/>
</dbReference>
<dbReference type="STRING" id="139723.A0A182ML43"/>
<dbReference type="EMBL" id="AXCM01015720">
    <property type="status" value="NOT_ANNOTATED_CDS"/>
    <property type="molecule type" value="Genomic_DNA"/>
</dbReference>
<feature type="transmembrane region" description="Helical" evidence="18">
    <location>
        <begin position="157"/>
        <end position="177"/>
    </location>
</feature>
<keyword evidence="6 17" id="KW-0812">Transmembrane</keyword>
<dbReference type="InterPro" id="IPR050125">
    <property type="entry name" value="GPCR_opsins"/>
</dbReference>
<feature type="transmembrane region" description="Helical" evidence="18">
    <location>
        <begin position="270"/>
        <end position="294"/>
    </location>
</feature>
<feature type="transmembrane region" description="Helical" evidence="18">
    <location>
        <begin position="40"/>
        <end position="68"/>
    </location>
</feature>
<evidence type="ECO:0000256" key="1">
    <source>
        <dbReference type="ARBA" id="ARBA00002881"/>
    </source>
</evidence>
<dbReference type="PRINTS" id="PR00577">
    <property type="entry name" value="OPSINRH3RH4"/>
</dbReference>
<evidence type="ECO:0000259" key="19">
    <source>
        <dbReference type="PROSITE" id="PS50262"/>
    </source>
</evidence>
<feature type="transmembrane region" description="Helical" evidence="18">
    <location>
        <begin position="80"/>
        <end position="99"/>
    </location>
</feature>
<evidence type="ECO:0000256" key="16">
    <source>
        <dbReference type="ARBA" id="ARBA00023305"/>
    </source>
</evidence>
<dbReference type="PROSITE" id="PS00237">
    <property type="entry name" value="G_PROTEIN_RECEP_F1_1"/>
    <property type="match status" value="1"/>
</dbReference>
<reference evidence="21" key="1">
    <citation type="submission" date="2013-09" db="EMBL/GenBank/DDBJ databases">
        <title>The Genome Sequence of Anopheles culicifacies species A.</title>
        <authorList>
            <consortium name="The Broad Institute Genomics Platform"/>
            <person name="Neafsey D.E."/>
            <person name="Besansky N."/>
            <person name="Howell P."/>
            <person name="Walton C."/>
            <person name="Young S.K."/>
            <person name="Zeng Q."/>
            <person name="Gargeya S."/>
            <person name="Fitzgerald M."/>
            <person name="Haas B."/>
            <person name="Abouelleil A."/>
            <person name="Allen A.W."/>
            <person name="Alvarado L."/>
            <person name="Arachchi H.M."/>
            <person name="Berlin A.M."/>
            <person name="Chapman S.B."/>
            <person name="Gainer-Dewar J."/>
            <person name="Goldberg J."/>
            <person name="Griggs A."/>
            <person name="Gujja S."/>
            <person name="Hansen M."/>
            <person name="Howarth C."/>
            <person name="Imamovic A."/>
            <person name="Ireland A."/>
            <person name="Larimer J."/>
            <person name="McCowan C."/>
            <person name="Murphy C."/>
            <person name="Pearson M."/>
            <person name="Poon T.W."/>
            <person name="Priest M."/>
            <person name="Roberts A."/>
            <person name="Saif S."/>
            <person name="Shea T."/>
            <person name="Sisk P."/>
            <person name="Sykes S."/>
            <person name="Wortman J."/>
            <person name="Nusbaum C."/>
            <person name="Birren B."/>
        </authorList>
    </citation>
    <scope>NUCLEOTIDE SEQUENCE [LARGE SCALE GENOMIC DNA]</scope>
    <source>
        <strain evidence="21">A-37</strain>
    </source>
</reference>
<dbReference type="VEuPathDB" id="VectorBase:ACUA020901"/>
<proteinExistence type="inferred from homology"/>
<evidence type="ECO:0000256" key="13">
    <source>
        <dbReference type="ARBA" id="ARBA00023170"/>
    </source>
</evidence>
<dbReference type="InterPro" id="IPR000276">
    <property type="entry name" value="GPCR_Rhodpsn"/>
</dbReference>
<dbReference type="CDD" id="cd15079">
    <property type="entry name" value="7tmA_photoreceptors_insect"/>
    <property type="match status" value="1"/>
</dbReference>
<keyword evidence="11 18" id="KW-0472">Membrane</keyword>
<dbReference type="InterPro" id="IPR001760">
    <property type="entry name" value="Opsin"/>
</dbReference>
<keyword evidence="5" id="KW-0716">Sensory transduction</keyword>
<evidence type="ECO:0000256" key="9">
    <source>
        <dbReference type="ARBA" id="ARBA00022991"/>
    </source>
</evidence>
<dbReference type="PROSITE" id="PS50262">
    <property type="entry name" value="G_PROTEIN_RECEP_F1_2"/>
    <property type="match status" value="1"/>
</dbReference>
<keyword evidence="7" id="KW-0681">Retinal protein</keyword>
<dbReference type="GO" id="GO:0016020">
    <property type="term" value="C:membrane"/>
    <property type="evidence" value="ECO:0007669"/>
    <property type="project" value="UniProtKB-SubCell"/>
</dbReference>
<feature type="transmembrane region" description="Helical" evidence="18">
    <location>
        <begin position="111"/>
        <end position="136"/>
    </location>
</feature>
<evidence type="ECO:0000256" key="5">
    <source>
        <dbReference type="ARBA" id="ARBA00022606"/>
    </source>
</evidence>
<evidence type="ECO:0000256" key="4">
    <source>
        <dbReference type="ARBA" id="ARBA00022543"/>
    </source>
</evidence>
<keyword evidence="10 17" id="KW-0297">G-protein coupled receptor</keyword>
<dbReference type="PANTHER" id="PTHR24240">
    <property type="entry name" value="OPSIN"/>
    <property type="match status" value="1"/>
</dbReference>
<evidence type="ECO:0000256" key="7">
    <source>
        <dbReference type="ARBA" id="ARBA00022925"/>
    </source>
</evidence>
<evidence type="ECO:0000256" key="11">
    <source>
        <dbReference type="ARBA" id="ARBA00023136"/>
    </source>
</evidence>
<feature type="transmembrane region" description="Helical" evidence="18">
    <location>
        <begin position="306"/>
        <end position="326"/>
    </location>
</feature>
<dbReference type="Pfam" id="PF00001">
    <property type="entry name" value="7tm_1"/>
    <property type="match status" value="1"/>
</dbReference>
<dbReference type="GO" id="GO:0007602">
    <property type="term" value="P:phototransduction"/>
    <property type="evidence" value="ECO:0007669"/>
    <property type="project" value="UniProtKB-KW"/>
</dbReference>
<evidence type="ECO:0000256" key="17">
    <source>
        <dbReference type="RuleBase" id="RU000688"/>
    </source>
</evidence>
<keyword evidence="8 18" id="KW-1133">Transmembrane helix</keyword>
<evidence type="ECO:0000256" key="12">
    <source>
        <dbReference type="ARBA" id="ARBA00023157"/>
    </source>
</evidence>
<evidence type="ECO:0000256" key="6">
    <source>
        <dbReference type="ARBA" id="ARBA00022692"/>
    </source>
</evidence>
<keyword evidence="4" id="KW-0600">Photoreceptor protein</keyword>
<keyword evidence="16" id="KW-0844">Vision</keyword>
<evidence type="ECO:0000256" key="8">
    <source>
        <dbReference type="ARBA" id="ARBA00022989"/>
    </source>
</evidence>
<feature type="domain" description="G-protein coupled receptors family 1 profile" evidence="19">
    <location>
        <begin position="60"/>
        <end position="323"/>
    </location>
</feature>
<comment type="subcellular location">
    <subcellularLocation>
        <location evidence="2">Membrane</location>
        <topology evidence="2">Multi-pass membrane protein</topology>
    </subcellularLocation>
</comment>
<dbReference type="GO" id="GO:0008020">
    <property type="term" value="F:G protein-coupled photoreceptor activity"/>
    <property type="evidence" value="ECO:0007669"/>
    <property type="project" value="UniProtKB-ARBA"/>
</dbReference>
<comment type="similarity">
    <text evidence="3 17">Belongs to the G-protein coupled receptor 1 family.</text>
</comment>